<evidence type="ECO:0008006" key="4">
    <source>
        <dbReference type="Google" id="ProtNLM"/>
    </source>
</evidence>
<evidence type="ECO:0000256" key="1">
    <source>
        <dbReference type="SAM" id="Coils"/>
    </source>
</evidence>
<name>A0ABT8KJE6_9BACT</name>
<dbReference type="RefSeq" id="WP_346750850.1">
    <property type="nucleotide sequence ID" value="NZ_JAUJEA010000001.1"/>
</dbReference>
<organism evidence="2 3">
    <name type="scientific">Splendidivirga corallicola</name>
    <dbReference type="NCBI Taxonomy" id="3051826"/>
    <lineage>
        <taxon>Bacteria</taxon>
        <taxon>Pseudomonadati</taxon>
        <taxon>Bacteroidota</taxon>
        <taxon>Cytophagia</taxon>
        <taxon>Cytophagales</taxon>
        <taxon>Splendidivirgaceae</taxon>
        <taxon>Splendidivirga</taxon>
    </lineage>
</organism>
<gene>
    <name evidence="2" type="ORF">QQ008_05650</name>
</gene>
<proteinExistence type="predicted"/>
<keyword evidence="1" id="KW-0175">Coiled coil</keyword>
<dbReference type="EMBL" id="JAUJEA010000001">
    <property type="protein sequence ID" value="MDN5200831.1"/>
    <property type="molecule type" value="Genomic_DNA"/>
</dbReference>
<keyword evidence="3" id="KW-1185">Reference proteome</keyword>
<feature type="coiled-coil region" evidence="1">
    <location>
        <begin position="26"/>
        <end position="56"/>
    </location>
</feature>
<evidence type="ECO:0000313" key="3">
    <source>
        <dbReference type="Proteomes" id="UP001172082"/>
    </source>
</evidence>
<protein>
    <recommendedName>
        <fullName evidence="4">Zinc-finger domain-containing protein</fullName>
    </recommendedName>
</protein>
<accession>A0ABT8KJE6</accession>
<sequence>MSYKPSKEELIAYLYGELNTEETKAIRDYIEENPEVKNELNELRSMRSVLKNWEDQEVNEPIIMLGGNPKQIDWSSTLRFLKPMASIAASLLIFFLVGKAIGTEIVYSDRTLKISFGSEENQTDTNVPVDNDLEKQYQDYRSSINQLVSNQIALNNDSIFKSIEEIERGFYASLKDNTITGNSSDLQEISAKQISEIVSELSKENQQLMIKMLESFRLQQEKYMEASFINFSNYLQEQRSKDLKLIEVSLNSFREDVNLKQNETEQIMARIIETVNEKDN</sequence>
<reference evidence="2" key="1">
    <citation type="submission" date="2023-06" db="EMBL/GenBank/DDBJ databases">
        <title>Genomic of Parafulvivirga corallium.</title>
        <authorList>
            <person name="Wang G."/>
        </authorList>
    </citation>
    <scope>NUCLEOTIDE SEQUENCE</scope>
    <source>
        <strain evidence="2">BMA10</strain>
    </source>
</reference>
<comment type="caution">
    <text evidence="2">The sequence shown here is derived from an EMBL/GenBank/DDBJ whole genome shotgun (WGS) entry which is preliminary data.</text>
</comment>
<dbReference type="Proteomes" id="UP001172082">
    <property type="component" value="Unassembled WGS sequence"/>
</dbReference>
<evidence type="ECO:0000313" key="2">
    <source>
        <dbReference type="EMBL" id="MDN5200831.1"/>
    </source>
</evidence>